<feature type="domain" description="DUF7703" evidence="2">
    <location>
        <begin position="26"/>
        <end position="264"/>
    </location>
</feature>
<protein>
    <recommendedName>
        <fullName evidence="2">DUF7703 domain-containing protein</fullName>
    </recommendedName>
</protein>
<feature type="transmembrane region" description="Helical" evidence="1">
    <location>
        <begin position="205"/>
        <end position="233"/>
    </location>
</feature>
<dbReference type="EMBL" id="JBFXLS010000099">
    <property type="protein sequence ID" value="KAL2816631.1"/>
    <property type="molecule type" value="Genomic_DNA"/>
</dbReference>
<keyword evidence="1" id="KW-0812">Transmembrane</keyword>
<keyword evidence="1" id="KW-1133">Transmembrane helix</keyword>
<proteinExistence type="predicted"/>
<dbReference type="PANTHER" id="PTHR37013">
    <property type="entry name" value="INTEGRAL MEMBRANE PROTEIN (AFU_ORTHOLOGUE AFUA_1G05950)-RELATED"/>
    <property type="match status" value="1"/>
</dbReference>
<evidence type="ECO:0000313" key="3">
    <source>
        <dbReference type="EMBL" id="KAL2816631.1"/>
    </source>
</evidence>
<accession>A0ABR4HMC8</accession>
<reference evidence="3 4" key="1">
    <citation type="submission" date="2024-07" db="EMBL/GenBank/DDBJ databases">
        <title>Section-level genome sequencing and comparative genomics of Aspergillus sections Usti and Cavernicolus.</title>
        <authorList>
            <consortium name="Lawrence Berkeley National Laboratory"/>
            <person name="Nybo J.L."/>
            <person name="Vesth T.C."/>
            <person name="Theobald S."/>
            <person name="Frisvad J.C."/>
            <person name="Larsen T.O."/>
            <person name="Kjaerboelling I."/>
            <person name="Rothschild-Mancinelli K."/>
            <person name="Lyhne E.K."/>
            <person name="Kogle M.E."/>
            <person name="Barry K."/>
            <person name="Clum A."/>
            <person name="Na H."/>
            <person name="Ledsgaard L."/>
            <person name="Lin J."/>
            <person name="Lipzen A."/>
            <person name="Kuo A."/>
            <person name="Riley R."/>
            <person name="Mondo S."/>
            <person name="LaButti K."/>
            <person name="Haridas S."/>
            <person name="Pangalinan J."/>
            <person name="Salamov A.A."/>
            <person name="Simmons B.A."/>
            <person name="Magnuson J.K."/>
            <person name="Chen J."/>
            <person name="Drula E."/>
            <person name="Henrissat B."/>
            <person name="Wiebenga A."/>
            <person name="Lubbers R.J."/>
            <person name="Gomes A.C."/>
            <person name="Makela M.R."/>
            <person name="Stajich J."/>
            <person name="Grigoriev I.V."/>
            <person name="Mortensen U.H."/>
            <person name="De vries R.P."/>
            <person name="Baker S.E."/>
            <person name="Andersen M.R."/>
        </authorList>
    </citation>
    <scope>NUCLEOTIDE SEQUENCE [LARGE SCALE GENOMIC DNA]</scope>
    <source>
        <strain evidence="3 4">CBS 600.67</strain>
    </source>
</reference>
<dbReference type="Proteomes" id="UP001610335">
    <property type="component" value="Unassembled WGS sequence"/>
</dbReference>
<comment type="caution">
    <text evidence="3">The sequence shown here is derived from an EMBL/GenBank/DDBJ whole genome shotgun (WGS) entry which is preliminary data.</text>
</comment>
<keyword evidence="1" id="KW-0472">Membrane</keyword>
<sequence>MSEPSFSLHQGPEGLVGGYQGNSTAVKVFMGVLVALVLYNAAELTILIFLTFRRYRGLYFWSLLLSTILGLIPSGIGNLLHFFAIGPLWLALTLSIIGFYFLIPGQSIILYSRLHLVLYNRRILQFVLFAVVISTALIGVPTTISTFGSAFVGTHGWNKAYTVIERLQVTWFCVQELLISLLYIRETVKLLRLSPANSNRRRQIMYQLVAINVIIIHMDIAVVAVEFSGLYYLQVLLKSTIYSIKLKLEFAVLGKLAAIVEASHLDLTDSGINDLSDNPNRRVTTSNTATSMSINPFVYSNLKGTSSLTASANLGEDTYGAPVDTYNPHTFGSC</sequence>
<feature type="transmembrane region" description="Helical" evidence="1">
    <location>
        <begin position="58"/>
        <end position="76"/>
    </location>
</feature>
<feature type="transmembrane region" description="Helical" evidence="1">
    <location>
        <begin position="28"/>
        <end position="51"/>
    </location>
</feature>
<feature type="transmembrane region" description="Helical" evidence="1">
    <location>
        <begin position="82"/>
        <end position="103"/>
    </location>
</feature>
<evidence type="ECO:0000259" key="2">
    <source>
        <dbReference type="Pfam" id="PF24802"/>
    </source>
</evidence>
<organism evidence="3 4">
    <name type="scientific">Aspergillus cavernicola</name>
    <dbReference type="NCBI Taxonomy" id="176166"/>
    <lineage>
        <taxon>Eukaryota</taxon>
        <taxon>Fungi</taxon>
        <taxon>Dikarya</taxon>
        <taxon>Ascomycota</taxon>
        <taxon>Pezizomycotina</taxon>
        <taxon>Eurotiomycetes</taxon>
        <taxon>Eurotiomycetidae</taxon>
        <taxon>Eurotiales</taxon>
        <taxon>Aspergillaceae</taxon>
        <taxon>Aspergillus</taxon>
        <taxon>Aspergillus subgen. Nidulantes</taxon>
    </lineage>
</organism>
<name>A0ABR4HMC8_9EURO</name>
<keyword evidence="4" id="KW-1185">Reference proteome</keyword>
<gene>
    <name evidence="3" type="ORF">BDW59DRAFT_166276</name>
</gene>
<feature type="transmembrane region" description="Helical" evidence="1">
    <location>
        <begin position="123"/>
        <end position="147"/>
    </location>
</feature>
<dbReference type="PANTHER" id="PTHR37013:SF5">
    <property type="entry name" value="INTEGRAL MEMBRANE PROTEIN"/>
    <property type="match status" value="1"/>
</dbReference>
<feature type="transmembrane region" description="Helical" evidence="1">
    <location>
        <begin position="167"/>
        <end position="184"/>
    </location>
</feature>
<evidence type="ECO:0000313" key="4">
    <source>
        <dbReference type="Proteomes" id="UP001610335"/>
    </source>
</evidence>
<evidence type="ECO:0000256" key="1">
    <source>
        <dbReference type="SAM" id="Phobius"/>
    </source>
</evidence>
<dbReference type="Pfam" id="PF24802">
    <property type="entry name" value="DUF7703"/>
    <property type="match status" value="1"/>
</dbReference>
<dbReference type="InterPro" id="IPR056120">
    <property type="entry name" value="DUF7703"/>
</dbReference>